<accession>A0A107F9P3</accession>
<dbReference type="AlphaFoldDB" id="A0A107F9P3"/>
<reference evidence="2 3" key="1">
    <citation type="submission" date="2015-11" db="EMBL/GenBank/DDBJ databases">
        <title>Expanding the genomic diversity of Burkholderia species for the development of highly accurate diagnostics.</title>
        <authorList>
            <person name="Sahl J."/>
            <person name="Keim P."/>
            <person name="Wagner D."/>
        </authorList>
    </citation>
    <scope>NUCLEOTIDE SEQUENCE [LARGE SCALE GENOMIC DNA]</scope>
    <source>
        <strain evidence="2 3">MSMB2167WGS</strain>
    </source>
</reference>
<gene>
    <name evidence="2" type="ORF">WL73_25650</name>
</gene>
<evidence type="ECO:0000313" key="3">
    <source>
        <dbReference type="Proteomes" id="UP000062998"/>
    </source>
</evidence>
<name>A0A107F9P3_9BURK</name>
<comment type="caution">
    <text evidence="2">The sequence shown here is derived from an EMBL/GenBank/DDBJ whole genome shotgun (WGS) entry which is preliminary data.</text>
</comment>
<dbReference type="Proteomes" id="UP000062998">
    <property type="component" value="Unassembled WGS sequence"/>
</dbReference>
<feature type="coiled-coil region" evidence="1">
    <location>
        <begin position="4"/>
        <end position="31"/>
    </location>
</feature>
<evidence type="ECO:0000256" key="1">
    <source>
        <dbReference type="SAM" id="Coils"/>
    </source>
</evidence>
<organism evidence="2 3">
    <name type="scientific">Burkholderia ubonensis</name>
    <dbReference type="NCBI Taxonomy" id="101571"/>
    <lineage>
        <taxon>Bacteria</taxon>
        <taxon>Pseudomonadati</taxon>
        <taxon>Pseudomonadota</taxon>
        <taxon>Betaproteobacteria</taxon>
        <taxon>Burkholderiales</taxon>
        <taxon>Burkholderiaceae</taxon>
        <taxon>Burkholderia</taxon>
        <taxon>Burkholderia cepacia complex</taxon>
    </lineage>
</organism>
<sequence length="97" mass="10751">MISRQQLEAELAKLDARLADERQAVSALRRQLDNRRLIPAPSVGAAWHPEAHAVAELRVVLAARRDAVSRLEARRAAVAAAIENTKRSSNTISTYQR</sequence>
<proteinExistence type="predicted"/>
<evidence type="ECO:0000313" key="2">
    <source>
        <dbReference type="EMBL" id="KWD94541.1"/>
    </source>
</evidence>
<keyword evidence="1" id="KW-0175">Coiled coil</keyword>
<dbReference type="EMBL" id="LPIX01000097">
    <property type="protein sequence ID" value="KWD94541.1"/>
    <property type="molecule type" value="Genomic_DNA"/>
</dbReference>
<protein>
    <submittedName>
        <fullName evidence="2">Uncharacterized protein</fullName>
    </submittedName>
</protein>
<dbReference type="RefSeq" id="WP_060327047.1">
    <property type="nucleotide sequence ID" value="NZ_LPIU01000020.1"/>
</dbReference>